<proteinExistence type="predicted"/>
<gene>
    <name evidence="1" type="ORF">SVUK_LOCUS6310</name>
</gene>
<dbReference type="AlphaFoldDB" id="A0A3P7KVU7"/>
<dbReference type="EMBL" id="UYYB01019815">
    <property type="protein sequence ID" value="VDM71312.1"/>
    <property type="molecule type" value="Genomic_DNA"/>
</dbReference>
<evidence type="ECO:0000313" key="2">
    <source>
        <dbReference type="Proteomes" id="UP000270094"/>
    </source>
</evidence>
<evidence type="ECO:0000313" key="1">
    <source>
        <dbReference type="EMBL" id="VDM71312.1"/>
    </source>
</evidence>
<dbReference type="OrthoDB" id="5871855at2759"/>
<organism evidence="1 2">
    <name type="scientific">Strongylus vulgaris</name>
    <name type="common">Blood worm</name>
    <dbReference type="NCBI Taxonomy" id="40348"/>
    <lineage>
        <taxon>Eukaryota</taxon>
        <taxon>Metazoa</taxon>
        <taxon>Ecdysozoa</taxon>
        <taxon>Nematoda</taxon>
        <taxon>Chromadorea</taxon>
        <taxon>Rhabditida</taxon>
        <taxon>Rhabditina</taxon>
        <taxon>Rhabditomorpha</taxon>
        <taxon>Strongyloidea</taxon>
        <taxon>Strongylidae</taxon>
        <taxon>Strongylus</taxon>
    </lineage>
</organism>
<sequence length="154" mass="17766">MTILYSLQAIMMTEEYMYLDCIPLYGLNGIERNHFQEPKITRCLLVGDFFNFGANETAYDQEKDFLSELAYNLYEKAHVSSLGLWLYGHTLSFTNLNDSIKNMRQSPIDFLEDVFNVQYQAVEKPLDTADAILQLNKLVDVENRINCIAFISAL</sequence>
<accession>A0A3P7KVU7</accession>
<keyword evidence="2" id="KW-1185">Reference proteome</keyword>
<name>A0A3P7KVU7_STRVU</name>
<reference evidence="1 2" key="1">
    <citation type="submission" date="2018-11" db="EMBL/GenBank/DDBJ databases">
        <authorList>
            <consortium name="Pathogen Informatics"/>
        </authorList>
    </citation>
    <scope>NUCLEOTIDE SEQUENCE [LARGE SCALE GENOMIC DNA]</scope>
</reference>
<protein>
    <submittedName>
        <fullName evidence="1">Uncharacterized protein</fullName>
    </submittedName>
</protein>
<dbReference type="Proteomes" id="UP000270094">
    <property type="component" value="Unassembled WGS sequence"/>
</dbReference>